<proteinExistence type="predicted"/>
<evidence type="ECO:0000259" key="2">
    <source>
        <dbReference type="Pfam" id="PF09699"/>
    </source>
</evidence>
<dbReference type="InterPro" id="IPR023155">
    <property type="entry name" value="Cyt_c-552/4"/>
</dbReference>
<comment type="caution">
    <text evidence="4">The sequence shown here is derived from an EMBL/GenBank/DDBJ whole genome shotgun (WGS) entry which is preliminary data.</text>
</comment>
<dbReference type="Proteomes" id="UP000078390">
    <property type="component" value="Unassembled WGS sequence"/>
</dbReference>
<feature type="domain" description="Doubled CXXCH motif" evidence="2">
    <location>
        <begin position="229"/>
        <end position="264"/>
    </location>
</feature>
<feature type="domain" description="Cytochrome c-552/4" evidence="3">
    <location>
        <begin position="97"/>
        <end position="135"/>
    </location>
</feature>
<dbReference type="Gene3D" id="1.10.1130.10">
    <property type="entry name" value="Flavocytochrome C3, Chain A"/>
    <property type="match status" value="1"/>
</dbReference>
<evidence type="ECO:0000256" key="1">
    <source>
        <dbReference type="ARBA" id="ARBA00022729"/>
    </source>
</evidence>
<dbReference type="InterPro" id="IPR051829">
    <property type="entry name" value="Multiheme_Cytochr_ET"/>
</dbReference>
<dbReference type="EMBL" id="LWLG01000001">
    <property type="protein sequence ID" value="OAQ21778.1"/>
    <property type="molecule type" value="Genomic_DNA"/>
</dbReference>
<dbReference type="AlphaFoldDB" id="A0A179D864"/>
<keyword evidence="5" id="KW-1185">Reference proteome</keyword>
<dbReference type="PANTHER" id="PTHR35038">
    <property type="entry name" value="DISSIMILATORY SULFITE REDUCTASE SIRA"/>
    <property type="match status" value="1"/>
</dbReference>
<dbReference type="SUPFAM" id="SSF48695">
    <property type="entry name" value="Multiheme cytochromes"/>
    <property type="match status" value="1"/>
</dbReference>
<evidence type="ECO:0000313" key="5">
    <source>
        <dbReference type="Proteomes" id="UP000078390"/>
    </source>
</evidence>
<dbReference type="PANTHER" id="PTHR35038:SF8">
    <property type="entry name" value="C-TYPE POLYHEME CYTOCHROME OMCC"/>
    <property type="match status" value="1"/>
</dbReference>
<dbReference type="InterPro" id="IPR036280">
    <property type="entry name" value="Multihaem_cyt_sf"/>
</dbReference>
<name>A0A179D864_9BACT</name>
<organism evidence="4 5">
    <name type="scientific">Thermosulfurimonas dismutans</name>
    <dbReference type="NCBI Taxonomy" id="999894"/>
    <lineage>
        <taxon>Bacteria</taxon>
        <taxon>Pseudomonadati</taxon>
        <taxon>Thermodesulfobacteriota</taxon>
        <taxon>Thermodesulfobacteria</taxon>
        <taxon>Thermodesulfobacteriales</taxon>
        <taxon>Thermodesulfobacteriaceae</taxon>
        <taxon>Thermosulfurimonas</taxon>
    </lineage>
</organism>
<dbReference type="Gene3D" id="3.90.10.10">
    <property type="entry name" value="Cytochrome C3"/>
    <property type="match status" value="1"/>
</dbReference>
<dbReference type="InterPro" id="IPR010177">
    <property type="entry name" value="Paired_CXXCH_1"/>
</dbReference>
<sequence length="347" mass="40090">MLRKAREGSLVSNWKDTTLKFGKKEIRLKKIGSEYWVEIERLGKKKSYRVDYVFGGNWKQLYLTVFPNGEIHILPISWLVEDRKWEINKYWPGTVYQYQCMGCHVTGLKIVRDAKGKIIETRFKELGVGCEACHGPGEEHIKAPAEKKSETIVNPARIPYTRRAAMVCGACHNRGETLDGLYRYPVGFLPGTSFDFNFVFKPVIYPDGSSKVNYQQYRDWLESGHYRAGVMCWDCHEVHSKGRANRFQTKLPGNKLCRSCHEVERKGVHGLHSVNNCIGCHMPLVGRRGINRDVHSHRFRVIYPAWTLKIGSFEKQPNSCNACHYHKKDSPERLQKLLDYAKEGFSF</sequence>
<dbReference type="Pfam" id="PF13435">
    <property type="entry name" value="Cytochrome_C554"/>
    <property type="match status" value="1"/>
</dbReference>
<keyword evidence="1" id="KW-0732">Signal</keyword>
<evidence type="ECO:0000313" key="4">
    <source>
        <dbReference type="EMBL" id="OAQ21778.1"/>
    </source>
</evidence>
<dbReference type="Pfam" id="PF09699">
    <property type="entry name" value="Paired_CXXCH_1"/>
    <property type="match status" value="1"/>
</dbReference>
<protein>
    <submittedName>
        <fullName evidence="4">TPR domain protein</fullName>
    </submittedName>
</protein>
<reference evidence="4 5" key="1">
    <citation type="submission" date="2016-04" db="EMBL/GenBank/DDBJ databases">
        <title>Genome analysis of Thermosulfurimonas dismutans, the first thermophilic sulfur-disproportionating bacterium of the phylum Thermodesulfobacteria.</title>
        <authorList>
            <person name="Mardanov A.V."/>
            <person name="Beletsky A.V."/>
            <person name="Kadnikov V.V."/>
            <person name="Slobodkin A.I."/>
            <person name="Ravin N.V."/>
        </authorList>
    </citation>
    <scope>NUCLEOTIDE SEQUENCE [LARGE SCALE GENOMIC DNA]</scope>
    <source>
        <strain evidence="4 5">S95</strain>
    </source>
</reference>
<accession>A0A179D864</accession>
<evidence type="ECO:0000259" key="3">
    <source>
        <dbReference type="Pfam" id="PF13435"/>
    </source>
</evidence>
<dbReference type="STRING" id="999894.TDIS_0296"/>
<gene>
    <name evidence="4" type="ORF">TDIS_0296</name>
</gene>